<evidence type="ECO:0000313" key="6">
    <source>
        <dbReference type="Proteomes" id="UP000599109"/>
    </source>
</evidence>
<dbReference type="GO" id="GO:0003677">
    <property type="term" value="F:DNA binding"/>
    <property type="evidence" value="ECO:0007669"/>
    <property type="project" value="UniProtKB-KW"/>
</dbReference>
<protein>
    <submittedName>
        <fullName evidence="5">HU family DNA-binding protein</fullName>
    </submittedName>
</protein>
<dbReference type="SMART" id="SM00411">
    <property type="entry name" value="BHL"/>
    <property type="match status" value="1"/>
</dbReference>
<name>A0A936Z3U2_9BURK</name>
<dbReference type="EMBL" id="JAEQNE010000008">
    <property type="protein sequence ID" value="MBL0394580.1"/>
    <property type="molecule type" value="Genomic_DNA"/>
</dbReference>
<dbReference type="GO" id="GO:0030261">
    <property type="term" value="P:chromosome condensation"/>
    <property type="evidence" value="ECO:0007669"/>
    <property type="project" value="UniProtKB-KW"/>
</dbReference>
<dbReference type="CDD" id="cd13831">
    <property type="entry name" value="HU"/>
    <property type="match status" value="1"/>
</dbReference>
<dbReference type="GO" id="GO:0030527">
    <property type="term" value="F:structural constituent of chromatin"/>
    <property type="evidence" value="ECO:0007669"/>
    <property type="project" value="InterPro"/>
</dbReference>
<evidence type="ECO:0000313" key="5">
    <source>
        <dbReference type="EMBL" id="MBL0394580.1"/>
    </source>
</evidence>
<dbReference type="PANTHER" id="PTHR33175:SF3">
    <property type="entry name" value="DNA-BINDING PROTEIN HU-BETA"/>
    <property type="match status" value="1"/>
</dbReference>
<comment type="similarity">
    <text evidence="1 4">Belongs to the bacterial histone-like protein family.</text>
</comment>
<comment type="caution">
    <text evidence="5">The sequence shown here is derived from an EMBL/GenBank/DDBJ whole genome shotgun (WGS) entry which is preliminary data.</text>
</comment>
<reference evidence="5 6" key="1">
    <citation type="journal article" date="2017" name="Int. J. Syst. Evol. Microbiol.">
        <title>Ramlibacter monticola sp. nov., isolated from forest soil.</title>
        <authorList>
            <person name="Chaudhary D.K."/>
            <person name="Kim J."/>
        </authorList>
    </citation>
    <scope>NUCLEOTIDE SEQUENCE [LARGE SCALE GENOMIC DNA]</scope>
    <source>
        <strain evidence="5 6">KACC 19175</strain>
    </source>
</reference>
<evidence type="ECO:0000256" key="4">
    <source>
        <dbReference type="RuleBase" id="RU003939"/>
    </source>
</evidence>
<dbReference type="InterPro" id="IPR020816">
    <property type="entry name" value="Histone-like_DNA-bd_CS"/>
</dbReference>
<dbReference type="Pfam" id="PF00216">
    <property type="entry name" value="Bac_DNA_binding"/>
    <property type="match status" value="1"/>
</dbReference>
<dbReference type="Gene3D" id="4.10.520.10">
    <property type="entry name" value="IHF-like DNA-binding proteins"/>
    <property type="match status" value="1"/>
</dbReference>
<keyword evidence="3 5" id="KW-0238">DNA-binding</keyword>
<proteinExistence type="inferred from homology"/>
<evidence type="ECO:0000256" key="3">
    <source>
        <dbReference type="ARBA" id="ARBA00023125"/>
    </source>
</evidence>
<evidence type="ECO:0000256" key="1">
    <source>
        <dbReference type="ARBA" id="ARBA00010529"/>
    </source>
</evidence>
<dbReference type="SUPFAM" id="SSF47729">
    <property type="entry name" value="IHF-like DNA-binding proteins"/>
    <property type="match status" value="1"/>
</dbReference>
<gene>
    <name evidence="5" type="ORF">JJ685_25800</name>
</gene>
<sequence length="95" mass="9919">MNKSELVHALAAVTETTQDSAAKNLDAFLRIVSDELSKGGEVALAGFGSFRQAERSERAGRNPKTGEAITIAASKTVKFVPATALKSAVNGSARE</sequence>
<dbReference type="PANTHER" id="PTHR33175">
    <property type="entry name" value="DNA-BINDING PROTEIN HU"/>
    <property type="match status" value="1"/>
</dbReference>
<dbReference type="PROSITE" id="PS00045">
    <property type="entry name" value="HISTONE_LIKE"/>
    <property type="match status" value="1"/>
</dbReference>
<dbReference type="InterPro" id="IPR000119">
    <property type="entry name" value="Hist_DNA-bd"/>
</dbReference>
<dbReference type="GO" id="GO:0005829">
    <property type="term" value="C:cytosol"/>
    <property type="evidence" value="ECO:0007669"/>
    <property type="project" value="TreeGrafter"/>
</dbReference>
<evidence type="ECO:0000256" key="2">
    <source>
        <dbReference type="ARBA" id="ARBA00023067"/>
    </source>
</evidence>
<dbReference type="PRINTS" id="PR01727">
    <property type="entry name" value="DNABINDINGHU"/>
</dbReference>
<dbReference type="InterPro" id="IPR010992">
    <property type="entry name" value="IHF-like_DNA-bd_dom_sf"/>
</dbReference>
<organism evidence="5 6">
    <name type="scientific">Ramlibacter monticola</name>
    <dbReference type="NCBI Taxonomy" id="1926872"/>
    <lineage>
        <taxon>Bacteria</taxon>
        <taxon>Pseudomonadati</taxon>
        <taxon>Pseudomonadota</taxon>
        <taxon>Betaproteobacteria</taxon>
        <taxon>Burkholderiales</taxon>
        <taxon>Comamonadaceae</taxon>
        <taxon>Ramlibacter</taxon>
    </lineage>
</organism>
<dbReference type="AlphaFoldDB" id="A0A936Z3U2"/>
<keyword evidence="6" id="KW-1185">Reference proteome</keyword>
<dbReference type="Proteomes" id="UP000599109">
    <property type="component" value="Unassembled WGS sequence"/>
</dbReference>
<accession>A0A936Z3U2</accession>
<keyword evidence="2" id="KW-0226">DNA condensation</keyword>